<evidence type="ECO:0000256" key="2">
    <source>
        <dbReference type="ARBA" id="ARBA00023108"/>
    </source>
</evidence>
<dbReference type="GO" id="GO:0005615">
    <property type="term" value="C:extracellular space"/>
    <property type="evidence" value="ECO:0007669"/>
    <property type="project" value="TreeGrafter"/>
</dbReference>
<evidence type="ECO:0000256" key="4">
    <source>
        <dbReference type="SAM" id="SignalP"/>
    </source>
</evidence>
<organism evidence="5 6">
    <name type="scientific">Cinara cedri</name>
    <dbReference type="NCBI Taxonomy" id="506608"/>
    <lineage>
        <taxon>Eukaryota</taxon>
        <taxon>Metazoa</taxon>
        <taxon>Ecdysozoa</taxon>
        <taxon>Arthropoda</taxon>
        <taxon>Hexapoda</taxon>
        <taxon>Insecta</taxon>
        <taxon>Pterygota</taxon>
        <taxon>Neoptera</taxon>
        <taxon>Paraneoptera</taxon>
        <taxon>Hemiptera</taxon>
        <taxon>Sternorrhyncha</taxon>
        <taxon>Aphidomorpha</taxon>
        <taxon>Aphidoidea</taxon>
        <taxon>Aphididae</taxon>
        <taxon>Lachninae</taxon>
        <taxon>Cinara</taxon>
    </lineage>
</organism>
<sequence length="259" mass="28939">MAGQMLLLVVSTTLILALQTQYATAKKLPNFVHVCKRSDPQLEKCLVKTIESLRPELPIGIPKMQIPALEPMVIPMLVVNRNVEALKVKATIKDIRAWGGSKFVLSNLKVNLEKLNGEATVVLPNLFVNCTYDIDGRLMVIPLQGQGMYVGNITNTKADIKASVEVMKDKKNRDYFQIKDVRIKLRVGDAVGKIIAQNNNRNNDAITETASVFYHQNRRAVLDIVTPIAEEIAHEFALQIGNNILKTILYDEILPKELP</sequence>
<reference evidence="5 6" key="1">
    <citation type="submission" date="2019-08" db="EMBL/GenBank/DDBJ databases">
        <authorList>
            <person name="Alioto T."/>
            <person name="Alioto T."/>
            <person name="Gomez Garrido J."/>
        </authorList>
    </citation>
    <scope>NUCLEOTIDE SEQUENCE [LARGE SCALE GENOMIC DNA]</scope>
</reference>
<proteinExistence type="inferred from homology"/>
<evidence type="ECO:0000313" key="6">
    <source>
        <dbReference type="Proteomes" id="UP000325440"/>
    </source>
</evidence>
<gene>
    <name evidence="5" type="ORF">CINCED_3A003154</name>
</gene>
<accession>A0A5E4N451</accession>
<evidence type="ECO:0000256" key="3">
    <source>
        <dbReference type="ARBA" id="ARBA00060902"/>
    </source>
</evidence>
<dbReference type="OrthoDB" id="8191090at2759"/>
<dbReference type="EMBL" id="CABPRJ010001433">
    <property type="protein sequence ID" value="VVC36457.1"/>
    <property type="molecule type" value="Genomic_DNA"/>
</dbReference>
<dbReference type="FunFam" id="3.15.10.30:FF:000001">
    <property type="entry name" value="Takeout-like protein 1"/>
    <property type="match status" value="1"/>
</dbReference>
<dbReference type="Proteomes" id="UP000325440">
    <property type="component" value="Unassembled WGS sequence"/>
</dbReference>
<keyword evidence="1 4" id="KW-0732">Signal</keyword>
<dbReference type="PANTHER" id="PTHR11008">
    <property type="entry name" value="PROTEIN TAKEOUT-LIKE PROTEIN"/>
    <property type="match status" value="1"/>
</dbReference>
<evidence type="ECO:0000313" key="5">
    <source>
        <dbReference type="EMBL" id="VVC36457.1"/>
    </source>
</evidence>
<comment type="similarity">
    <text evidence="3">Belongs to the TO family.</text>
</comment>
<keyword evidence="2" id="KW-0090">Biological rhythms</keyword>
<feature type="chain" id="PRO_5022729888" evidence="4">
    <location>
        <begin position="26"/>
        <end position="259"/>
    </location>
</feature>
<feature type="signal peptide" evidence="4">
    <location>
        <begin position="1"/>
        <end position="25"/>
    </location>
</feature>
<dbReference type="AlphaFoldDB" id="A0A5E4N451"/>
<dbReference type="InterPro" id="IPR010562">
    <property type="entry name" value="Haemolymph_juvenile_hormone-bd"/>
</dbReference>
<dbReference type="PANTHER" id="PTHR11008:SF14">
    <property type="entry name" value="CIRCADIAN CLOCK-CONTROLLED PROTEIN-LIKE PROTEIN"/>
    <property type="match status" value="1"/>
</dbReference>
<protein>
    <submittedName>
        <fullName evidence="5">Haemolymph juvenile hormone binding</fullName>
    </submittedName>
</protein>
<dbReference type="SMART" id="SM00700">
    <property type="entry name" value="JHBP"/>
    <property type="match status" value="1"/>
</dbReference>
<keyword evidence="6" id="KW-1185">Reference proteome</keyword>
<dbReference type="InterPro" id="IPR038606">
    <property type="entry name" value="To_sf"/>
</dbReference>
<evidence type="ECO:0000256" key="1">
    <source>
        <dbReference type="ARBA" id="ARBA00022729"/>
    </source>
</evidence>
<dbReference type="GO" id="GO:0007623">
    <property type="term" value="P:circadian rhythm"/>
    <property type="evidence" value="ECO:0007669"/>
    <property type="project" value="UniProtKB-ARBA"/>
</dbReference>
<dbReference type="Pfam" id="PF06585">
    <property type="entry name" value="JHBP"/>
    <property type="match status" value="1"/>
</dbReference>
<name>A0A5E4N451_9HEMI</name>
<dbReference type="Gene3D" id="3.15.10.30">
    <property type="entry name" value="Haemolymph juvenile hormone binding protein"/>
    <property type="match status" value="1"/>
</dbReference>